<sequence>MLPRLWNGVSNKSSGAVEVGLQRLQPSSLSRSVDAGVPSSANTDIPSSVSADVLSSGGVSQPVVMSPVNVRGSRSAPIVYRRKSKGVCGQQQSLIQDTVPVFVDASGASGFQPMQPALSNIPVVSSNLQPDLQPAHSDSPVVSSDLQPDPQPTCSVSAQSVHDASTSDSVLGSGPSCLV</sequence>
<reference evidence="2 3" key="1">
    <citation type="journal article" date="2024" name="G3 (Bethesda)">
        <title>Genome assembly of Hibiscus sabdariffa L. provides insights into metabolisms of medicinal natural products.</title>
        <authorList>
            <person name="Kim T."/>
        </authorList>
    </citation>
    <scope>NUCLEOTIDE SEQUENCE [LARGE SCALE GENOMIC DNA]</scope>
    <source>
        <strain evidence="2">TK-2024</strain>
        <tissue evidence="2">Old leaves</tissue>
    </source>
</reference>
<keyword evidence="3" id="KW-1185">Reference proteome</keyword>
<feature type="region of interest" description="Disordered" evidence="1">
    <location>
        <begin position="128"/>
        <end position="179"/>
    </location>
</feature>
<proteinExistence type="predicted"/>
<dbReference type="Proteomes" id="UP001396334">
    <property type="component" value="Unassembled WGS sequence"/>
</dbReference>
<comment type="caution">
    <text evidence="2">The sequence shown here is derived from an EMBL/GenBank/DDBJ whole genome shotgun (WGS) entry which is preliminary data.</text>
</comment>
<feature type="compositionally biased region" description="Polar residues" evidence="1">
    <location>
        <begin position="140"/>
        <end position="170"/>
    </location>
</feature>
<evidence type="ECO:0000313" key="3">
    <source>
        <dbReference type="Proteomes" id="UP001396334"/>
    </source>
</evidence>
<gene>
    <name evidence="2" type="ORF">V6N11_070174</name>
</gene>
<organism evidence="2 3">
    <name type="scientific">Hibiscus sabdariffa</name>
    <name type="common">roselle</name>
    <dbReference type="NCBI Taxonomy" id="183260"/>
    <lineage>
        <taxon>Eukaryota</taxon>
        <taxon>Viridiplantae</taxon>
        <taxon>Streptophyta</taxon>
        <taxon>Embryophyta</taxon>
        <taxon>Tracheophyta</taxon>
        <taxon>Spermatophyta</taxon>
        <taxon>Magnoliopsida</taxon>
        <taxon>eudicotyledons</taxon>
        <taxon>Gunneridae</taxon>
        <taxon>Pentapetalae</taxon>
        <taxon>rosids</taxon>
        <taxon>malvids</taxon>
        <taxon>Malvales</taxon>
        <taxon>Malvaceae</taxon>
        <taxon>Malvoideae</taxon>
        <taxon>Hibiscus</taxon>
    </lineage>
</organism>
<evidence type="ECO:0000256" key="1">
    <source>
        <dbReference type="SAM" id="MobiDB-lite"/>
    </source>
</evidence>
<dbReference type="EMBL" id="JBBPBN010000040">
    <property type="protein sequence ID" value="KAK8998995.1"/>
    <property type="molecule type" value="Genomic_DNA"/>
</dbReference>
<evidence type="ECO:0000313" key="2">
    <source>
        <dbReference type="EMBL" id="KAK8998995.1"/>
    </source>
</evidence>
<protein>
    <submittedName>
        <fullName evidence="2">Uncharacterized protein</fullName>
    </submittedName>
</protein>
<name>A0ABR2QEB2_9ROSI</name>
<accession>A0ABR2QEB2</accession>